<evidence type="ECO:0000313" key="1">
    <source>
        <dbReference type="EMBL" id="MBD7918528.1"/>
    </source>
</evidence>
<organism evidence="1 2">
    <name type="scientific">Cellulomonas avistercoris</name>
    <dbReference type="NCBI Taxonomy" id="2762242"/>
    <lineage>
        <taxon>Bacteria</taxon>
        <taxon>Bacillati</taxon>
        <taxon>Actinomycetota</taxon>
        <taxon>Actinomycetes</taxon>
        <taxon>Micrococcales</taxon>
        <taxon>Cellulomonadaceae</taxon>
        <taxon>Cellulomonas</taxon>
    </lineage>
</organism>
<dbReference type="InterPro" id="IPR029058">
    <property type="entry name" value="AB_hydrolase_fold"/>
</dbReference>
<evidence type="ECO:0000313" key="2">
    <source>
        <dbReference type="Proteomes" id="UP000604241"/>
    </source>
</evidence>
<dbReference type="EMBL" id="JACSQV010000007">
    <property type="protein sequence ID" value="MBD7918528.1"/>
    <property type="molecule type" value="Genomic_DNA"/>
</dbReference>
<dbReference type="Gene3D" id="3.40.50.1820">
    <property type="entry name" value="alpha/beta hydrolase"/>
    <property type="match status" value="1"/>
</dbReference>
<dbReference type="SUPFAM" id="SSF53474">
    <property type="entry name" value="alpha/beta-Hydrolases"/>
    <property type="match status" value="1"/>
</dbReference>
<keyword evidence="2" id="KW-1185">Reference proteome</keyword>
<dbReference type="RefSeq" id="WP_191782772.1">
    <property type="nucleotide sequence ID" value="NZ_JACSQV010000007.1"/>
</dbReference>
<gene>
    <name evidence="1" type="ORF">H9657_09595</name>
</gene>
<dbReference type="Proteomes" id="UP000604241">
    <property type="component" value="Unassembled WGS sequence"/>
</dbReference>
<protein>
    <recommendedName>
        <fullName evidence="3">Lysophospholipase</fullName>
    </recommendedName>
</protein>
<accession>A0ABR8QDL8</accession>
<proteinExistence type="predicted"/>
<sequence length="260" mass="27135">MTTIETRPLPRTGARGATPLRPASLRTWHEPAGAAVRGTVVLLVGRGETAEVYERFGRRLAADAYRVVAVGEDHPTPHAVAELLAPLPAPHVVVGTDVGALAAVRVARAGHVDGVVLAGLPTSAGVQGLTWQAELDARTACTSHQRVLGQAARSSLFADVTAIVALDLTRPDDAPLDVPVLALHGAADRISPAEQAVAAYRTLGARHVALVADGRHDVLNDVAHRSVAATVVQFLERVRQGRDLPVLVDDVAAPQPVGHA</sequence>
<name>A0ABR8QDL8_9CELL</name>
<reference evidence="1 2" key="1">
    <citation type="submission" date="2020-08" db="EMBL/GenBank/DDBJ databases">
        <title>A Genomic Blueprint of the Chicken Gut Microbiome.</title>
        <authorList>
            <person name="Gilroy R."/>
            <person name="Ravi A."/>
            <person name="Getino M."/>
            <person name="Pursley I."/>
            <person name="Horton D.L."/>
            <person name="Alikhan N.-F."/>
            <person name="Baker D."/>
            <person name="Gharbi K."/>
            <person name="Hall N."/>
            <person name="Watson M."/>
            <person name="Adriaenssens E.M."/>
            <person name="Foster-Nyarko E."/>
            <person name="Jarju S."/>
            <person name="Secka A."/>
            <person name="Antonio M."/>
            <person name="Oren A."/>
            <person name="Chaudhuri R."/>
            <person name="La Ragione R.M."/>
            <person name="Hildebrand F."/>
            <person name="Pallen M.J."/>
        </authorList>
    </citation>
    <scope>NUCLEOTIDE SEQUENCE [LARGE SCALE GENOMIC DNA]</scope>
    <source>
        <strain evidence="1 2">Sa3CUA2</strain>
    </source>
</reference>
<evidence type="ECO:0008006" key="3">
    <source>
        <dbReference type="Google" id="ProtNLM"/>
    </source>
</evidence>
<comment type="caution">
    <text evidence="1">The sequence shown here is derived from an EMBL/GenBank/DDBJ whole genome shotgun (WGS) entry which is preliminary data.</text>
</comment>